<feature type="compositionally biased region" description="Pro residues" evidence="1">
    <location>
        <begin position="36"/>
        <end position="48"/>
    </location>
</feature>
<reference evidence="4" key="2">
    <citation type="submission" date="2024-07" db="EMBL/GenBank/DDBJ databases">
        <title>Two chromosome-level genome assemblies of Korean endemic species Abeliophyllum distichum and Forsythia ovata (Oleaceae).</title>
        <authorList>
            <person name="Jang H."/>
        </authorList>
    </citation>
    <scope>NUCLEOTIDE SEQUENCE [LARGE SCALE GENOMIC DNA]</scope>
</reference>
<feature type="region of interest" description="Disordered" evidence="1">
    <location>
        <begin position="1"/>
        <end position="57"/>
    </location>
</feature>
<dbReference type="EMBL" id="JBFOLK010000014">
    <property type="protein sequence ID" value="KAL2461130.1"/>
    <property type="molecule type" value="Genomic_DNA"/>
</dbReference>
<organism evidence="3 4">
    <name type="scientific">Abeliophyllum distichum</name>
    <dbReference type="NCBI Taxonomy" id="126358"/>
    <lineage>
        <taxon>Eukaryota</taxon>
        <taxon>Viridiplantae</taxon>
        <taxon>Streptophyta</taxon>
        <taxon>Embryophyta</taxon>
        <taxon>Tracheophyta</taxon>
        <taxon>Spermatophyta</taxon>
        <taxon>Magnoliopsida</taxon>
        <taxon>eudicotyledons</taxon>
        <taxon>Gunneridae</taxon>
        <taxon>Pentapetalae</taxon>
        <taxon>asterids</taxon>
        <taxon>lamiids</taxon>
        <taxon>Lamiales</taxon>
        <taxon>Oleaceae</taxon>
        <taxon>Forsythieae</taxon>
        <taxon>Abeliophyllum</taxon>
    </lineage>
</organism>
<evidence type="ECO:0000256" key="1">
    <source>
        <dbReference type="SAM" id="MobiDB-lite"/>
    </source>
</evidence>
<keyword evidence="4" id="KW-1185">Reference proteome</keyword>
<evidence type="ECO:0000313" key="3">
    <source>
        <dbReference type="EMBL" id="KAL2461131.1"/>
    </source>
</evidence>
<feature type="compositionally biased region" description="Basic residues" evidence="1">
    <location>
        <begin position="91"/>
        <end position="102"/>
    </location>
</feature>
<feature type="compositionally biased region" description="Basic and acidic residues" evidence="1">
    <location>
        <begin position="74"/>
        <end position="90"/>
    </location>
</feature>
<protein>
    <submittedName>
        <fullName evidence="3">Uncharacterized protein</fullName>
    </submittedName>
</protein>
<dbReference type="AlphaFoldDB" id="A0ABD1PB65"/>
<proteinExistence type="predicted"/>
<gene>
    <name evidence="2" type="ORF">Adt_44550</name>
    <name evidence="3" type="ORF">Adt_44551</name>
</gene>
<dbReference type="Proteomes" id="UP001604336">
    <property type="component" value="Unassembled WGS sequence"/>
</dbReference>
<feature type="compositionally biased region" description="Basic residues" evidence="1">
    <location>
        <begin position="12"/>
        <end position="35"/>
    </location>
</feature>
<feature type="region of interest" description="Disordered" evidence="1">
    <location>
        <begin position="74"/>
        <end position="102"/>
    </location>
</feature>
<name>A0ABD1PB65_9LAMI</name>
<comment type="caution">
    <text evidence="3">The sequence shown here is derived from an EMBL/GenBank/DDBJ whole genome shotgun (WGS) entry which is preliminary data.</text>
</comment>
<reference evidence="3" key="1">
    <citation type="submission" date="2024-07" db="EMBL/GenBank/DDBJ databases">
        <title>Two chromosome-level genome assemblies of Korean endemic species Abeliophyllum distichum and Forsythia ovata (Oleaceae).</title>
        <authorList>
            <person name="Mun J.H."/>
        </authorList>
    </citation>
    <scope>NUCLEOTIDE SEQUENCE</scope>
    <source>
        <strain evidence="3">KNKB198505000391</strain>
        <tissue evidence="3">Leaf</tissue>
    </source>
</reference>
<evidence type="ECO:0000313" key="4">
    <source>
        <dbReference type="Proteomes" id="UP001604336"/>
    </source>
</evidence>
<sequence>MVHSSLNQENRARRKPTPPKQPRRRKSTPPRKPPQRKPTPPRKPPPSPSVCTTERRSSDLCSVAQIIGSVICATERRSSRSARPRADHRICARSRRSSNLRN</sequence>
<dbReference type="EMBL" id="JBFOLK010000014">
    <property type="protein sequence ID" value="KAL2461131.1"/>
    <property type="molecule type" value="Genomic_DNA"/>
</dbReference>
<accession>A0ABD1PB65</accession>
<evidence type="ECO:0000313" key="2">
    <source>
        <dbReference type="EMBL" id="KAL2461130.1"/>
    </source>
</evidence>